<evidence type="ECO:0000256" key="1">
    <source>
        <dbReference type="ARBA" id="ARBA00004194"/>
    </source>
</evidence>
<proteinExistence type="inferred from homology"/>
<accession>A0A8T2TXH4</accession>
<evidence type="ECO:0000256" key="5">
    <source>
        <dbReference type="ARBA" id="ARBA00023136"/>
    </source>
</evidence>
<evidence type="ECO:0000313" key="9">
    <source>
        <dbReference type="EMBL" id="KAH7426125.1"/>
    </source>
</evidence>
<dbReference type="EMBL" id="CM035416">
    <property type="protein sequence ID" value="KAH7426125.1"/>
    <property type="molecule type" value="Genomic_DNA"/>
</dbReference>
<dbReference type="InterPro" id="IPR019352">
    <property type="entry name" value="SPRING1"/>
</dbReference>
<dbReference type="GO" id="GO:0000139">
    <property type="term" value="C:Golgi membrane"/>
    <property type="evidence" value="ECO:0007669"/>
    <property type="project" value="UniProtKB-SubCell"/>
</dbReference>
<reference evidence="9" key="1">
    <citation type="submission" date="2021-08" db="EMBL/GenBank/DDBJ databases">
        <title>WGS assembly of Ceratopteris richardii.</title>
        <authorList>
            <person name="Marchant D.B."/>
            <person name="Chen G."/>
            <person name="Jenkins J."/>
            <person name="Shu S."/>
            <person name="Leebens-Mack J."/>
            <person name="Grimwood J."/>
            <person name="Schmutz J."/>
            <person name="Soltis P."/>
            <person name="Soltis D."/>
            <person name="Chen Z.-H."/>
        </authorList>
    </citation>
    <scope>NUCLEOTIDE SEQUENCE</scope>
    <source>
        <strain evidence="9">Whitten #5841</strain>
        <tissue evidence="9">Leaf</tissue>
    </source>
</reference>
<evidence type="ECO:0000313" key="10">
    <source>
        <dbReference type="Proteomes" id="UP000825935"/>
    </source>
</evidence>
<dbReference type="Proteomes" id="UP000825935">
    <property type="component" value="Chromosome 11"/>
</dbReference>
<evidence type="ECO:0000256" key="6">
    <source>
        <dbReference type="ARBA" id="ARBA00023180"/>
    </source>
</evidence>
<dbReference type="GO" id="GO:2000640">
    <property type="term" value="P:positive regulation of SREBP signaling pathway"/>
    <property type="evidence" value="ECO:0007669"/>
    <property type="project" value="InterPro"/>
</dbReference>
<evidence type="ECO:0000256" key="8">
    <source>
        <dbReference type="ARBA" id="ARBA00023485"/>
    </source>
</evidence>
<dbReference type="AlphaFoldDB" id="A0A8T2TXH4"/>
<comment type="similarity">
    <text evidence="7">Belongs to the SPRING family.</text>
</comment>
<keyword evidence="3" id="KW-1133">Transmembrane helix</keyword>
<sequence length="295" mass="32646">MRVCPQLGYPGSRGFEKGVGCFDSGSTTYVRRKGLLTKSEDCRDYKGTALRALRNSKQAALEIHCMSFSRLSAFCRNTVQGRALRTDDRGYICSVLDIDYQSGCCPQGREPYPCNGCNSTTRCCDTYEYCVSCCLNPNQTSDEASSKVRIANHHSSGTYRDSFEFCMGRCRHNSKSVVHENAYATENHHCFSLPTNLSSEQPKPSIDDGQSCETACKLSKQTCQSSKLSAINKCAVLQKYFRCRGSCIASISQPAEVSPFAPSHLHLAACLFATQENVLSCEAYNEHLRRLCPCA</sequence>
<protein>
    <recommendedName>
        <fullName evidence="8">SREBP regulating gene protein</fullName>
    </recommendedName>
</protein>
<gene>
    <name evidence="9" type="ORF">KP509_11G085900</name>
</gene>
<evidence type="ECO:0000256" key="4">
    <source>
        <dbReference type="ARBA" id="ARBA00023034"/>
    </source>
</evidence>
<organism evidence="9 10">
    <name type="scientific">Ceratopteris richardii</name>
    <name type="common">Triangle waterfern</name>
    <dbReference type="NCBI Taxonomy" id="49495"/>
    <lineage>
        <taxon>Eukaryota</taxon>
        <taxon>Viridiplantae</taxon>
        <taxon>Streptophyta</taxon>
        <taxon>Embryophyta</taxon>
        <taxon>Tracheophyta</taxon>
        <taxon>Polypodiopsida</taxon>
        <taxon>Polypodiidae</taxon>
        <taxon>Polypodiales</taxon>
        <taxon>Pteridineae</taxon>
        <taxon>Pteridaceae</taxon>
        <taxon>Parkerioideae</taxon>
        <taxon>Ceratopteris</taxon>
    </lineage>
</organism>
<keyword evidence="6" id="KW-0325">Glycoprotein</keyword>
<dbReference type="PANTHER" id="PTHR13481:SF0">
    <property type="entry name" value="SREBP REGULATING GENE PROTEIN"/>
    <property type="match status" value="1"/>
</dbReference>
<dbReference type="Pfam" id="PF10218">
    <property type="entry name" value="SPRING1"/>
    <property type="match status" value="1"/>
</dbReference>
<keyword evidence="4" id="KW-0333">Golgi apparatus</keyword>
<dbReference type="PANTHER" id="PTHR13481">
    <property type="entry name" value="SREBP REGULATING GENE PROTEIN"/>
    <property type="match status" value="1"/>
</dbReference>
<keyword evidence="10" id="KW-1185">Reference proteome</keyword>
<comment type="caution">
    <text evidence="9">The sequence shown here is derived from an EMBL/GenBank/DDBJ whole genome shotgun (WGS) entry which is preliminary data.</text>
</comment>
<name>A0A8T2TXH4_CERRI</name>
<evidence type="ECO:0000256" key="7">
    <source>
        <dbReference type="ARBA" id="ARBA00023461"/>
    </source>
</evidence>
<keyword evidence="5" id="KW-0472">Membrane</keyword>
<evidence type="ECO:0000256" key="3">
    <source>
        <dbReference type="ARBA" id="ARBA00022989"/>
    </source>
</evidence>
<evidence type="ECO:0000256" key="2">
    <source>
        <dbReference type="ARBA" id="ARBA00022692"/>
    </source>
</evidence>
<comment type="subcellular location">
    <subcellularLocation>
        <location evidence="1">Golgi apparatus membrane</location>
        <topology evidence="1">Single-pass membrane protein</topology>
    </subcellularLocation>
</comment>
<keyword evidence="2" id="KW-0812">Transmembrane</keyword>
<dbReference type="OrthoDB" id="70142at2759"/>